<accession>W0ADZ4</accession>
<evidence type="ECO:0000256" key="2">
    <source>
        <dbReference type="ARBA" id="ARBA00002974"/>
    </source>
</evidence>
<feature type="active site" evidence="12">
    <location>
        <position position="55"/>
    </location>
</feature>
<evidence type="ECO:0000256" key="1">
    <source>
        <dbReference type="ARBA" id="ARBA00001971"/>
    </source>
</evidence>
<evidence type="ECO:0000256" key="6">
    <source>
        <dbReference type="ARBA" id="ARBA00022617"/>
    </source>
</evidence>
<evidence type="ECO:0000256" key="8">
    <source>
        <dbReference type="ARBA" id="ARBA00023002"/>
    </source>
</evidence>
<dbReference type="GO" id="GO:0042542">
    <property type="term" value="P:response to hydrogen peroxide"/>
    <property type="evidence" value="ECO:0007669"/>
    <property type="project" value="TreeGrafter"/>
</dbReference>
<dbReference type="SUPFAM" id="SSF56634">
    <property type="entry name" value="Heme-dependent catalase-like"/>
    <property type="match status" value="1"/>
</dbReference>
<dbReference type="GO" id="GO:0046872">
    <property type="term" value="F:metal ion binding"/>
    <property type="evidence" value="ECO:0007669"/>
    <property type="project" value="UniProtKB-KW"/>
</dbReference>
<dbReference type="RefSeq" id="WP_025292132.1">
    <property type="nucleotide sequence ID" value="NZ_CP006644.1"/>
</dbReference>
<dbReference type="EMBL" id="CP006644">
    <property type="protein sequence ID" value="AHE53905.1"/>
    <property type="molecule type" value="Genomic_DNA"/>
</dbReference>
<dbReference type="GO" id="GO:0042744">
    <property type="term" value="P:hydrogen peroxide catabolic process"/>
    <property type="evidence" value="ECO:0007669"/>
    <property type="project" value="UniProtKB-KW"/>
</dbReference>
<comment type="catalytic activity">
    <reaction evidence="11">
        <text>2 H2O2 = O2 + 2 H2O</text>
        <dbReference type="Rhea" id="RHEA:20309"/>
        <dbReference type="ChEBI" id="CHEBI:15377"/>
        <dbReference type="ChEBI" id="CHEBI:15379"/>
        <dbReference type="ChEBI" id="CHEBI:16240"/>
        <dbReference type="EC" id="1.11.1.6"/>
    </reaction>
</comment>
<evidence type="ECO:0000256" key="4">
    <source>
        <dbReference type="ARBA" id="ARBA00012314"/>
    </source>
</evidence>
<dbReference type="CDD" id="cd08156">
    <property type="entry name" value="catalase_clade_3"/>
    <property type="match status" value="1"/>
</dbReference>
<comment type="cofactor">
    <cofactor evidence="1 13">
        <name>heme</name>
        <dbReference type="ChEBI" id="CHEBI:30413"/>
    </cofactor>
</comment>
<evidence type="ECO:0000256" key="11">
    <source>
        <dbReference type="ARBA" id="ARBA00049254"/>
    </source>
</evidence>
<dbReference type="STRING" id="1123269.NX02_10960"/>
<keyword evidence="5" id="KW-0575">Peroxidase</keyword>
<evidence type="ECO:0000313" key="16">
    <source>
        <dbReference type="Proteomes" id="UP000018851"/>
    </source>
</evidence>
<sequence length="487" mass="54591">MSEQPPLTHASGAPVVDNLNIQTAGPRGPALLQDIWLIEKLAHFDREVIPERRMHAKGWGAYGSFTVTHDITRFTRAKIFSEVGKTTDLFMRFSSVAGERGAADAERDIRGFALKFYTEEGNWDLVGNNTPVFFFRDPLRFPDLNHAIKRDPRTGLRSADSNWDFWSLLPEALHQVTIVMSDRGIPKSFRHMHGFGSHTYSLIDAANRRVWVKFHFRTQQGIENLSDEAAAALVAGDRETHGRDLLEAIDGGTFPRWTLFIQVMTDAQAKAHRHNPFDLTKVWPKGDYPLIEVGEIELNRYPDNFFAEVEQASFSPANIVPGIGFSPDRMLQARLFSYPDAARYRLGVNHDHIPVNAARCPVRSYHRDGMMRVDGNAGGKPSYWPNSKGAWIGDTPDHREPPLALDGNPADHWDHRVDDDHYEQPGNLFRLMSHAQQQLLFDNTARAMGDARAEVKLRHVGNCTKADPAYGAGVARALGLDVAEAAA</sequence>
<dbReference type="PANTHER" id="PTHR11465">
    <property type="entry name" value="CATALASE"/>
    <property type="match status" value="1"/>
</dbReference>
<dbReference type="InterPro" id="IPR024711">
    <property type="entry name" value="Catalase_clade1/3"/>
</dbReference>
<gene>
    <name evidence="15" type="ORF">NX02_10960</name>
</gene>
<dbReference type="HOGENOM" id="CLU_010645_2_0_5"/>
<dbReference type="AlphaFoldDB" id="W0ADZ4"/>
<dbReference type="Proteomes" id="UP000018851">
    <property type="component" value="Chromosome"/>
</dbReference>
<name>W0ADZ4_9SPHN</name>
<dbReference type="GO" id="GO:0005737">
    <property type="term" value="C:cytoplasm"/>
    <property type="evidence" value="ECO:0007669"/>
    <property type="project" value="TreeGrafter"/>
</dbReference>
<dbReference type="PROSITE" id="PS51402">
    <property type="entry name" value="CATALASE_3"/>
    <property type="match status" value="1"/>
</dbReference>
<dbReference type="Pfam" id="PF00199">
    <property type="entry name" value="Catalase"/>
    <property type="match status" value="1"/>
</dbReference>
<protein>
    <recommendedName>
        <fullName evidence="4">catalase</fullName>
        <ecNumber evidence="4">1.11.1.6</ecNumber>
    </recommendedName>
</protein>
<dbReference type="eggNOG" id="COG0753">
    <property type="taxonomic scope" value="Bacteria"/>
</dbReference>
<evidence type="ECO:0000313" key="15">
    <source>
        <dbReference type="EMBL" id="AHE53905.1"/>
    </source>
</evidence>
<evidence type="ECO:0000259" key="14">
    <source>
        <dbReference type="SMART" id="SM01060"/>
    </source>
</evidence>
<keyword evidence="8" id="KW-0560">Oxidoreductase</keyword>
<feature type="binding site" description="axial binding residue" evidence="13">
    <location>
        <position position="338"/>
    </location>
    <ligand>
        <name>heme</name>
        <dbReference type="ChEBI" id="CHEBI:30413"/>
    </ligand>
    <ligandPart>
        <name>Fe</name>
        <dbReference type="ChEBI" id="CHEBI:18248"/>
    </ligandPart>
</feature>
<dbReference type="SMART" id="SM01060">
    <property type="entry name" value="Catalase"/>
    <property type="match status" value="1"/>
</dbReference>
<dbReference type="Gene3D" id="2.40.180.10">
    <property type="entry name" value="Catalase core domain"/>
    <property type="match status" value="1"/>
</dbReference>
<dbReference type="PIRSF" id="PIRSF038928">
    <property type="entry name" value="Catalase_clade1-3"/>
    <property type="match status" value="1"/>
</dbReference>
<feature type="active site" evidence="12">
    <location>
        <position position="128"/>
    </location>
</feature>
<evidence type="ECO:0000256" key="10">
    <source>
        <dbReference type="ARBA" id="ARBA00023324"/>
    </source>
</evidence>
<keyword evidence="10" id="KW-0376">Hydrogen peroxide</keyword>
<dbReference type="Pfam" id="PF06628">
    <property type="entry name" value="Catalase-rel"/>
    <property type="match status" value="1"/>
</dbReference>
<keyword evidence="9 13" id="KW-0408">Iron</keyword>
<keyword evidence="7 13" id="KW-0479">Metal-binding</keyword>
<proteinExistence type="inferred from homology"/>
<dbReference type="PATRIC" id="fig|1123269.5.peg.2130"/>
<evidence type="ECO:0000256" key="13">
    <source>
        <dbReference type="PIRSR" id="PIRSR038928-2"/>
    </source>
</evidence>
<evidence type="ECO:0000256" key="7">
    <source>
        <dbReference type="ARBA" id="ARBA00022723"/>
    </source>
</evidence>
<dbReference type="InterPro" id="IPR040333">
    <property type="entry name" value="Catalase_3"/>
</dbReference>
<dbReference type="FunFam" id="2.40.180.10:FF:000001">
    <property type="entry name" value="Catalase"/>
    <property type="match status" value="1"/>
</dbReference>
<dbReference type="EC" id="1.11.1.6" evidence="4"/>
<dbReference type="GO" id="GO:0004096">
    <property type="term" value="F:catalase activity"/>
    <property type="evidence" value="ECO:0007669"/>
    <property type="project" value="UniProtKB-EC"/>
</dbReference>
<evidence type="ECO:0000256" key="12">
    <source>
        <dbReference type="PIRSR" id="PIRSR038928-1"/>
    </source>
</evidence>
<comment type="similarity">
    <text evidence="3">Belongs to the catalase family.</text>
</comment>
<reference evidence="15 16" key="1">
    <citation type="submission" date="2013-07" db="EMBL/GenBank/DDBJ databases">
        <title>Completed genome of Sphingomonas sanxanigenens NX02.</title>
        <authorList>
            <person name="Ma T."/>
            <person name="Huang H."/>
            <person name="Wu M."/>
            <person name="Li X."/>
            <person name="Li G."/>
        </authorList>
    </citation>
    <scope>NUCLEOTIDE SEQUENCE [LARGE SCALE GENOMIC DNA]</scope>
    <source>
        <strain evidence="15 16">NX02</strain>
    </source>
</reference>
<evidence type="ECO:0000256" key="5">
    <source>
        <dbReference type="ARBA" id="ARBA00022559"/>
    </source>
</evidence>
<dbReference type="InterPro" id="IPR010582">
    <property type="entry name" value="Catalase_immune_responsive"/>
</dbReference>
<dbReference type="InterPro" id="IPR011614">
    <property type="entry name" value="Catalase_core"/>
</dbReference>
<organism evidence="15 16">
    <name type="scientific">Sphingomonas sanxanigenens DSM 19645 = NX02</name>
    <dbReference type="NCBI Taxonomy" id="1123269"/>
    <lineage>
        <taxon>Bacteria</taxon>
        <taxon>Pseudomonadati</taxon>
        <taxon>Pseudomonadota</taxon>
        <taxon>Alphaproteobacteria</taxon>
        <taxon>Sphingomonadales</taxon>
        <taxon>Sphingomonadaceae</taxon>
        <taxon>Sphingomonas</taxon>
    </lineage>
</organism>
<dbReference type="OrthoDB" id="9761719at2"/>
<keyword evidence="6 13" id="KW-0349">Heme</keyword>
<feature type="domain" description="Catalase core" evidence="14">
    <location>
        <begin position="8"/>
        <end position="392"/>
    </location>
</feature>
<keyword evidence="16" id="KW-1185">Reference proteome</keyword>
<dbReference type="PANTHER" id="PTHR11465:SF61">
    <property type="entry name" value="CATALASE"/>
    <property type="match status" value="1"/>
</dbReference>
<dbReference type="InterPro" id="IPR018028">
    <property type="entry name" value="Catalase"/>
</dbReference>
<evidence type="ECO:0000256" key="3">
    <source>
        <dbReference type="ARBA" id="ARBA00005329"/>
    </source>
</evidence>
<evidence type="ECO:0000256" key="9">
    <source>
        <dbReference type="ARBA" id="ARBA00023004"/>
    </source>
</evidence>
<dbReference type="KEGG" id="ssan:NX02_10960"/>
<comment type="function">
    <text evidence="2">Decomposes hydrogen peroxide into water and oxygen; serves to protect cells from the toxic effects of hydrogen peroxide.</text>
</comment>
<dbReference type="GO" id="GO:0020037">
    <property type="term" value="F:heme binding"/>
    <property type="evidence" value="ECO:0007669"/>
    <property type="project" value="InterPro"/>
</dbReference>
<dbReference type="InterPro" id="IPR020835">
    <property type="entry name" value="Catalase_sf"/>
</dbReference>
<dbReference type="PRINTS" id="PR00067">
    <property type="entry name" value="CATALASE"/>
</dbReference>